<protein>
    <submittedName>
        <fullName evidence="3">Deacetylase</fullName>
    </submittedName>
</protein>
<reference evidence="3 4" key="1">
    <citation type="submission" date="2024-01" db="EMBL/GenBank/DDBJ databases">
        <title>The complete chloroplast genome sequence of Lithospermum erythrorhizon: insights into the phylogenetic relationship among Boraginaceae species and the maternal lineages of purple gromwells.</title>
        <authorList>
            <person name="Okada T."/>
            <person name="Watanabe K."/>
        </authorList>
    </citation>
    <scope>NUCLEOTIDE SEQUENCE [LARGE SCALE GENOMIC DNA]</scope>
</reference>
<dbReference type="GO" id="GO:0016787">
    <property type="term" value="F:hydrolase activity"/>
    <property type="evidence" value="ECO:0007669"/>
    <property type="project" value="InterPro"/>
</dbReference>
<dbReference type="PANTHER" id="PTHR23024">
    <property type="entry name" value="ARYLACETAMIDE DEACETYLASE"/>
    <property type="match status" value="1"/>
</dbReference>
<feature type="domain" description="Alpha/beta hydrolase fold-3" evidence="2">
    <location>
        <begin position="101"/>
        <end position="316"/>
    </location>
</feature>
<evidence type="ECO:0000256" key="1">
    <source>
        <dbReference type="ARBA" id="ARBA00010515"/>
    </source>
</evidence>
<evidence type="ECO:0000259" key="2">
    <source>
        <dbReference type="Pfam" id="PF07859"/>
    </source>
</evidence>
<dbReference type="Gene3D" id="3.40.50.1820">
    <property type="entry name" value="alpha/beta hydrolase"/>
    <property type="match status" value="1"/>
</dbReference>
<accession>A0AAV3PNY1</accession>
<evidence type="ECO:0000313" key="4">
    <source>
        <dbReference type="Proteomes" id="UP001454036"/>
    </source>
</evidence>
<sequence length="325" mass="36572">MYVSHLDQRPSNVIISMWNLSTFFLSQLSIMASQEDEVLFDFSPELYKSGKFERGPKKFVPTNEDKETGVSSKDFTISQHASVRIYLPKLKSNEKQKFPVLIYYHGGGFCAGSAFQQEVHCYMNIIASQANVLVVSVEYRLAPDYPMPASYEDSWNALLWIASNSDKNSKIEKEPWLLNHGDFGKVFITGDSAGANIVHIMVMKAGAEKLPGDMKLFGAILCFPYFWSSEIEEKMKTPDANSFYYNLWNLAYPNAPGGIDCVLFSPWAKDAPGLHILGCSKMLVILAEKDILRGAGLQYVEEVKKSGFKGKVEMYEILEVDFIKA</sequence>
<dbReference type="InterPro" id="IPR013094">
    <property type="entry name" value="AB_hydrolase_3"/>
</dbReference>
<evidence type="ECO:0000313" key="3">
    <source>
        <dbReference type="EMBL" id="GAA0152741.1"/>
    </source>
</evidence>
<organism evidence="3 4">
    <name type="scientific">Lithospermum erythrorhizon</name>
    <name type="common">Purple gromwell</name>
    <name type="synonym">Lithospermum officinale var. erythrorhizon</name>
    <dbReference type="NCBI Taxonomy" id="34254"/>
    <lineage>
        <taxon>Eukaryota</taxon>
        <taxon>Viridiplantae</taxon>
        <taxon>Streptophyta</taxon>
        <taxon>Embryophyta</taxon>
        <taxon>Tracheophyta</taxon>
        <taxon>Spermatophyta</taxon>
        <taxon>Magnoliopsida</taxon>
        <taxon>eudicotyledons</taxon>
        <taxon>Gunneridae</taxon>
        <taxon>Pentapetalae</taxon>
        <taxon>asterids</taxon>
        <taxon>lamiids</taxon>
        <taxon>Boraginales</taxon>
        <taxon>Boraginaceae</taxon>
        <taxon>Boraginoideae</taxon>
        <taxon>Lithospermeae</taxon>
        <taxon>Lithospermum</taxon>
    </lineage>
</organism>
<dbReference type="Proteomes" id="UP001454036">
    <property type="component" value="Unassembled WGS sequence"/>
</dbReference>
<dbReference type="InterPro" id="IPR050466">
    <property type="entry name" value="Carboxylest/Gibb_receptor"/>
</dbReference>
<dbReference type="InterPro" id="IPR029058">
    <property type="entry name" value="AB_hydrolase_fold"/>
</dbReference>
<dbReference type="PANTHER" id="PTHR23024:SF551">
    <property type="entry name" value="2-HYDROXYISOFLAVANONE DEHYDRATASE-LIKE"/>
    <property type="match status" value="1"/>
</dbReference>
<keyword evidence="4" id="KW-1185">Reference proteome</keyword>
<comment type="similarity">
    <text evidence="1">Belongs to the 'GDXG' lipolytic enzyme family.</text>
</comment>
<proteinExistence type="inferred from homology"/>
<comment type="caution">
    <text evidence="3">The sequence shown here is derived from an EMBL/GenBank/DDBJ whole genome shotgun (WGS) entry which is preliminary data.</text>
</comment>
<dbReference type="AlphaFoldDB" id="A0AAV3PNY1"/>
<gene>
    <name evidence="3" type="ORF">LIER_11146</name>
</gene>
<dbReference type="SUPFAM" id="SSF53474">
    <property type="entry name" value="alpha/beta-Hydrolases"/>
    <property type="match status" value="1"/>
</dbReference>
<dbReference type="Pfam" id="PF07859">
    <property type="entry name" value="Abhydrolase_3"/>
    <property type="match status" value="1"/>
</dbReference>
<name>A0AAV3PNY1_LITER</name>
<dbReference type="EMBL" id="BAABME010002039">
    <property type="protein sequence ID" value="GAA0152741.1"/>
    <property type="molecule type" value="Genomic_DNA"/>
</dbReference>